<dbReference type="PROSITE" id="PS00107">
    <property type="entry name" value="PROTEIN_KINASE_ATP"/>
    <property type="match status" value="1"/>
</dbReference>
<dbReference type="Gene3D" id="1.10.510.10">
    <property type="entry name" value="Transferase(Phosphotransferase) domain 1"/>
    <property type="match status" value="1"/>
</dbReference>
<gene>
    <name evidence="4" type="ORF">AV274_5856</name>
</gene>
<keyword evidence="2" id="KW-0067">ATP-binding</keyword>
<dbReference type="GO" id="GO:0004672">
    <property type="term" value="F:protein kinase activity"/>
    <property type="evidence" value="ECO:0007669"/>
    <property type="project" value="InterPro"/>
</dbReference>
<dbReference type="Pfam" id="PF00069">
    <property type="entry name" value="Pkinase"/>
    <property type="match status" value="1"/>
</dbReference>
<dbReference type="InterPro" id="IPR050235">
    <property type="entry name" value="CK1_Ser-Thr_kinase"/>
</dbReference>
<dbReference type="FunFam" id="1.10.510.10:FF:000596">
    <property type="entry name" value="CK1 family protein kinase"/>
    <property type="match status" value="1"/>
</dbReference>
<keyword evidence="2" id="KW-0547">Nucleotide-binding</keyword>
<evidence type="ECO:0000259" key="3">
    <source>
        <dbReference type="PROSITE" id="PS50011"/>
    </source>
</evidence>
<dbReference type="EMBL" id="LXWW01000543">
    <property type="protein sequence ID" value="OAO12501.1"/>
    <property type="molecule type" value="Genomic_DNA"/>
</dbReference>
<dbReference type="PROSITE" id="PS50011">
    <property type="entry name" value="PROTEIN_KINASE_DOM"/>
    <property type="match status" value="1"/>
</dbReference>
<feature type="binding site" evidence="2">
    <location>
        <position position="38"/>
    </location>
    <ligand>
        <name>ATP</name>
        <dbReference type="ChEBI" id="CHEBI:30616"/>
    </ligand>
</feature>
<feature type="domain" description="Protein kinase" evidence="3">
    <location>
        <begin position="9"/>
        <end position="277"/>
    </location>
</feature>
<dbReference type="Proteomes" id="UP000078348">
    <property type="component" value="Unassembled WGS sequence"/>
</dbReference>
<keyword evidence="5" id="KW-1185">Reference proteome</keyword>
<keyword evidence="4" id="KW-0418">Kinase</keyword>
<dbReference type="InterPro" id="IPR000719">
    <property type="entry name" value="Prot_kinase_dom"/>
</dbReference>
<reference evidence="4 5" key="1">
    <citation type="submission" date="2016-05" db="EMBL/GenBank/DDBJ databases">
        <title>Nuclear genome of Blastocystis sp. subtype 1 NandII.</title>
        <authorList>
            <person name="Gentekaki E."/>
            <person name="Curtis B."/>
            <person name="Stairs C."/>
            <person name="Eme L."/>
            <person name="Herman E."/>
            <person name="Klimes V."/>
            <person name="Arias M.C."/>
            <person name="Elias M."/>
            <person name="Hilliou F."/>
            <person name="Klute M."/>
            <person name="Malik S.-B."/>
            <person name="Pightling A."/>
            <person name="Rachubinski R."/>
            <person name="Salas D."/>
            <person name="Schlacht A."/>
            <person name="Suga H."/>
            <person name="Archibald J."/>
            <person name="Ball S.G."/>
            <person name="Clark G."/>
            <person name="Dacks J."/>
            <person name="Van Der Giezen M."/>
            <person name="Tsaousis A."/>
            <person name="Roger A."/>
        </authorList>
    </citation>
    <scope>NUCLEOTIDE SEQUENCE [LARGE SCALE GENOMIC DNA]</scope>
    <source>
        <strain evidence="5">ATCC 50177 / NandII</strain>
    </source>
</reference>
<accession>A0A196S807</accession>
<dbReference type="STRING" id="478820.A0A196S807"/>
<evidence type="ECO:0000256" key="1">
    <source>
        <dbReference type="ARBA" id="ARBA00023860"/>
    </source>
</evidence>
<sequence>MDFRVGYNYRLGRKIGSGAFGDIYLGTDITTCEEVAIKLESGTSKNQQLGFEYKVYRVLKGGVGIPSVYYYGVEGAYNVMVMELLGPSLEDLFNYCNRRFSIKTVCMLAIELIQRIEYIHSKNFIHRDIKPDNFAVGLGKKANVIHVIDFGLSKRYRNPLTKTHIPYRENKSLTGTPRYASLGNHLGMEQSRRDDLESLGYIFVYFLKGKLPWQGLRADNKKDKYRKIMESKIGMPIETLCAGYPDEFKVYLEYCRALRFEDSPNYSYLRQLFSDLMKRKQLENDGVYDWMNESIAHNPTCLPKHCVDAAGHLRKDLLRPASQAVQAMEATQAVQVGSPVSPEVARPALMGSRGSGFARSGEVMAEPVGATALRSVTPSGPSTPAGFVRTAGLTTPVRPMNPGNPVNAVAGAGKEEPKEGGVLKKAGAIRMGTFRRLWHLDSKT</sequence>
<dbReference type="OrthoDB" id="5800476at2759"/>
<evidence type="ECO:0000313" key="4">
    <source>
        <dbReference type="EMBL" id="OAO12501.1"/>
    </source>
</evidence>
<organism evidence="4 5">
    <name type="scientific">Blastocystis sp. subtype 1 (strain ATCC 50177 / NandII)</name>
    <dbReference type="NCBI Taxonomy" id="478820"/>
    <lineage>
        <taxon>Eukaryota</taxon>
        <taxon>Sar</taxon>
        <taxon>Stramenopiles</taxon>
        <taxon>Bigyra</taxon>
        <taxon>Opalozoa</taxon>
        <taxon>Opalinata</taxon>
        <taxon>Blastocystidae</taxon>
        <taxon>Blastocystis</taxon>
    </lineage>
</organism>
<name>A0A196S807_BLAHN</name>
<dbReference type="CDD" id="cd14016">
    <property type="entry name" value="STKc_CK1"/>
    <property type="match status" value="1"/>
</dbReference>
<protein>
    <recommendedName>
        <fullName evidence="1">Casein kinase I</fullName>
    </recommendedName>
</protein>
<dbReference type="SUPFAM" id="SSF56112">
    <property type="entry name" value="Protein kinase-like (PK-like)"/>
    <property type="match status" value="1"/>
</dbReference>
<dbReference type="AlphaFoldDB" id="A0A196S807"/>
<dbReference type="PANTHER" id="PTHR11909">
    <property type="entry name" value="CASEIN KINASE-RELATED"/>
    <property type="match status" value="1"/>
</dbReference>
<proteinExistence type="predicted"/>
<comment type="caution">
    <text evidence="4">The sequence shown here is derived from an EMBL/GenBank/DDBJ whole genome shotgun (WGS) entry which is preliminary data.</text>
</comment>
<dbReference type="InterPro" id="IPR017441">
    <property type="entry name" value="Protein_kinase_ATP_BS"/>
</dbReference>
<evidence type="ECO:0000256" key="2">
    <source>
        <dbReference type="PROSITE-ProRule" id="PRU10141"/>
    </source>
</evidence>
<dbReference type="SMART" id="SM00220">
    <property type="entry name" value="S_TKc"/>
    <property type="match status" value="1"/>
</dbReference>
<dbReference type="GO" id="GO:0005524">
    <property type="term" value="F:ATP binding"/>
    <property type="evidence" value="ECO:0007669"/>
    <property type="project" value="UniProtKB-UniRule"/>
</dbReference>
<keyword evidence="4" id="KW-0808">Transferase</keyword>
<dbReference type="InterPro" id="IPR011009">
    <property type="entry name" value="Kinase-like_dom_sf"/>
</dbReference>
<evidence type="ECO:0000313" key="5">
    <source>
        <dbReference type="Proteomes" id="UP000078348"/>
    </source>
</evidence>